<keyword evidence="2" id="KW-1185">Reference proteome</keyword>
<protein>
    <submittedName>
        <fullName evidence="1">Uncharacterized protein</fullName>
    </submittedName>
</protein>
<gene>
    <name evidence="1" type="ORF">B0T14DRAFT_206908</name>
</gene>
<evidence type="ECO:0000313" key="1">
    <source>
        <dbReference type="EMBL" id="KAK0619358.1"/>
    </source>
</evidence>
<sequence>MCLTSPSMSCHGVTRELALPVPLRPASASSTEGKGRYHLGVSCHPPGSSLVWEDGQYFLFTSYTCRLLAFILLSEYHILAPPTLFYDA</sequence>
<evidence type="ECO:0000313" key="2">
    <source>
        <dbReference type="Proteomes" id="UP001175000"/>
    </source>
</evidence>
<accession>A0AA40BZR4</accession>
<comment type="caution">
    <text evidence="1">The sequence shown here is derived from an EMBL/GenBank/DDBJ whole genome shotgun (WGS) entry which is preliminary data.</text>
</comment>
<dbReference type="AlphaFoldDB" id="A0AA40BZR4"/>
<dbReference type="Proteomes" id="UP001175000">
    <property type="component" value="Unassembled WGS sequence"/>
</dbReference>
<dbReference type="EMBL" id="JAULSU010000004">
    <property type="protein sequence ID" value="KAK0619358.1"/>
    <property type="molecule type" value="Genomic_DNA"/>
</dbReference>
<name>A0AA40BZR4_9PEZI</name>
<proteinExistence type="predicted"/>
<organism evidence="1 2">
    <name type="scientific">Immersiella caudata</name>
    <dbReference type="NCBI Taxonomy" id="314043"/>
    <lineage>
        <taxon>Eukaryota</taxon>
        <taxon>Fungi</taxon>
        <taxon>Dikarya</taxon>
        <taxon>Ascomycota</taxon>
        <taxon>Pezizomycotina</taxon>
        <taxon>Sordariomycetes</taxon>
        <taxon>Sordariomycetidae</taxon>
        <taxon>Sordariales</taxon>
        <taxon>Lasiosphaeriaceae</taxon>
        <taxon>Immersiella</taxon>
    </lineage>
</organism>
<reference evidence="1" key="1">
    <citation type="submission" date="2023-06" db="EMBL/GenBank/DDBJ databases">
        <title>Genome-scale phylogeny and comparative genomics of the fungal order Sordariales.</title>
        <authorList>
            <consortium name="Lawrence Berkeley National Laboratory"/>
            <person name="Hensen N."/>
            <person name="Bonometti L."/>
            <person name="Westerberg I."/>
            <person name="Brannstrom I.O."/>
            <person name="Guillou S."/>
            <person name="Cros-Aarteil S."/>
            <person name="Calhoun S."/>
            <person name="Haridas S."/>
            <person name="Kuo A."/>
            <person name="Mondo S."/>
            <person name="Pangilinan J."/>
            <person name="Riley R."/>
            <person name="Labutti K."/>
            <person name="Andreopoulos B."/>
            <person name="Lipzen A."/>
            <person name="Chen C."/>
            <person name="Yanf M."/>
            <person name="Daum C."/>
            <person name="Ng V."/>
            <person name="Clum A."/>
            <person name="Steindorff A."/>
            <person name="Ohm R."/>
            <person name="Martin F."/>
            <person name="Silar P."/>
            <person name="Natvig D."/>
            <person name="Lalanne C."/>
            <person name="Gautier V."/>
            <person name="Ament-Velasquez S.L."/>
            <person name="Kruys A."/>
            <person name="Hutchinson M.I."/>
            <person name="Powell A.J."/>
            <person name="Barry K."/>
            <person name="Miller A.N."/>
            <person name="Grigoriev I.V."/>
            <person name="Debuchy R."/>
            <person name="Gladieux P."/>
            <person name="Thoren M.H."/>
            <person name="Johannesson H."/>
        </authorList>
    </citation>
    <scope>NUCLEOTIDE SEQUENCE</scope>
    <source>
        <strain evidence="1">CBS 606.72</strain>
    </source>
</reference>